<dbReference type="SMART" id="SM00347">
    <property type="entry name" value="HTH_MARR"/>
    <property type="match status" value="1"/>
</dbReference>
<dbReference type="PANTHER" id="PTHR42756:SF1">
    <property type="entry name" value="TRANSCRIPTIONAL REPRESSOR OF EMRAB OPERON"/>
    <property type="match status" value="1"/>
</dbReference>
<keyword evidence="1" id="KW-0805">Transcription regulation</keyword>
<keyword evidence="2" id="KW-0238">DNA-binding</keyword>
<evidence type="ECO:0000313" key="6">
    <source>
        <dbReference type="Proteomes" id="UP000325517"/>
    </source>
</evidence>
<dbReference type="KEGG" id="psyo:PB01_02045"/>
<dbReference type="Pfam" id="PF12802">
    <property type="entry name" value="MarR_2"/>
    <property type="match status" value="1"/>
</dbReference>
<protein>
    <submittedName>
        <fullName evidence="5">MarR family transcriptional regulator</fullName>
    </submittedName>
</protein>
<keyword evidence="3" id="KW-0804">Transcription</keyword>
<sequence>MNLNSKYHPKSSEFLHSLRRISRQQMQFVQKIALEHDLTVPQYSLLMTIAPHREITQKQLGEIVQIPKSTLSQSVDVLVQAGWIEREPVPDNRREMQLILNETGKMLFEQINRQKGTLHQVIDSVLETLPKRQYEEFQATLHYIADYLEKETSTKENTQND</sequence>
<feature type="domain" description="HTH marR-type" evidence="4">
    <location>
        <begin position="11"/>
        <end position="146"/>
    </location>
</feature>
<proteinExistence type="predicted"/>
<dbReference type="PRINTS" id="PR00598">
    <property type="entry name" value="HTHMARR"/>
</dbReference>
<evidence type="ECO:0000256" key="2">
    <source>
        <dbReference type="ARBA" id="ARBA00023125"/>
    </source>
</evidence>
<evidence type="ECO:0000256" key="1">
    <source>
        <dbReference type="ARBA" id="ARBA00023015"/>
    </source>
</evidence>
<dbReference type="PROSITE" id="PS50995">
    <property type="entry name" value="HTH_MARR_2"/>
    <property type="match status" value="1"/>
</dbReference>
<organism evidence="5 6">
    <name type="scientific">Psychrobacillus glaciei</name>
    <dbReference type="NCBI Taxonomy" id="2283160"/>
    <lineage>
        <taxon>Bacteria</taxon>
        <taxon>Bacillati</taxon>
        <taxon>Bacillota</taxon>
        <taxon>Bacilli</taxon>
        <taxon>Bacillales</taxon>
        <taxon>Bacillaceae</taxon>
        <taxon>Psychrobacillus</taxon>
    </lineage>
</organism>
<dbReference type="InterPro" id="IPR000835">
    <property type="entry name" value="HTH_MarR-typ"/>
</dbReference>
<dbReference type="InterPro" id="IPR036388">
    <property type="entry name" value="WH-like_DNA-bd_sf"/>
</dbReference>
<dbReference type="PANTHER" id="PTHR42756">
    <property type="entry name" value="TRANSCRIPTIONAL REGULATOR, MARR"/>
    <property type="match status" value="1"/>
</dbReference>
<evidence type="ECO:0000259" key="4">
    <source>
        <dbReference type="PROSITE" id="PS50995"/>
    </source>
</evidence>
<name>A0A5J6SIL5_9BACI</name>
<dbReference type="InterPro" id="IPR036390">
    <property type="entry name" value="WH_DNA-bd_sf"/>
</dbReference>
<dbReference type="GO" id="GO:0003677">
    <property type="term" value="F:DNA binding"/>
    <property type="evidence" value="ECO:0007669"/>
    <property type="project" value="UniProtKB-KW"/>
</dbReference>
<evidence type="ECO:0000256" key="3">
    <source>
        <dbReference type="ARBA" id="ARBA00023163"/>
    </source>
</evidence>
<reference evidence="5 6" key="1">
    <citation type="submission" date="2018-07" db="EMBL/GenBank/DDBJ databases">
        <title>Complete genome sequence of Psychrobacillus sp. PB01, isolated from iceberg, and comparative genome analysis of Psychrobacillus strains.</title>
        <authorList>
            <person name="Lee P.C."/>
        </authorList>
    </citation>
    <scope>NUCLEOTIDE SEQUENCE [LARGE SCALE GENOMIC DNA]</scope>
    <source>
        <strain evidence="5 6">PB01</strain>
    </source>
</reference>
<dbReference type="AlphaFoldDB" id="A0A5J6SIL5"/>
<evidence type="ECO:0000313" key="5">
    <source>
        <dbReference type="EMBL" id="QFF97681.1"/>
    </source>
</evidence>
<accession>A0A5J6SIL5</accession>
<dbReference type="Proteomes" id="UP000325517">
    <property type="component" value="Chromosome"/>
</dbReference>
<dbReference type="EMBL" id="CP031223">
    <property type="protein sequence ID" value="QFF97681.1"/>
    <property type="molecule type" value="Genomic_DNA"/>
</dbReference>
<dbReference type="Gene3D" id="1.10.10.10">
    <property type="entry name" value="Winged helix-like DNA-binding domain superfamily/Winged helix DNA-binding domain"/>
    <property type="match status" value="1"/>
</dbReference>
<keyword evidence="6" id="KW-1185">Reference proteome</keyword>
<gene>
    <name evidence="5" type="ORF">PB01_02045</name>
</gene>
<dbReference type="GO" id="GO:0003700">
    <property type="term" value="F:DNA-binding transcription factor activity"/>
    <property type="evidence" value="ECO:0007669"/>
    <property type="project" value="InterPro"/>
</dbReference>
<dbReference type="SUPFAM" id="SSF46785">
    <property type="entry name" value="Winged helix' DNA-binding domain"/>
    <property type="match status" value="1"/>
</dbReference>